<dbReference type="RefSeq" id="WP_344492340.1">
    <property type="nucleotide sequence ID" value="NZ_BAAAUD010000013.1"/>
</dbReference>
<evidence type="ECO:0000259" key="3">
    <source>
        <dbReference type="Pfam" id="PF17853"/>
    </source>
</evidence>
<gene>
    <name evidence="4" type="ORF">GCM10010446_14260</name>
</gene>
<accession>A0ABP6JEJ0</accession>
<proteinExistence type="inferred from homology"/>
<reference evidence="5" key="1">
    <citation type="journal article" date="2019" name="Int. J. Syst. Evol. Microbiol.">
        <title>The Global Catalogue of Microorganisms (GCM) 10K type strain sequencing project: providing services to taxonomists for standard genome sequencing and annotation.</title>
        <authorList>
            <consortium name="The Broad Institute Genomics Platform"/>
            <consortium name="The Broad Institute Genome Sequencing Center for Infectious Disease"/>
            <person name="Wu L."/>
            <person name="Ma J."/>
        </authorList>
    </citation>
    <scope>NUCLEOTIDE SEQUENCE [LARGE SCALE GENOMIC DNA]</scope>
    <source>
        <strain evidence="5">JCM 9088</strain>
    </source>
</reference>
<dbReference type="InterPro" id="IPR041522">
    <property type="entry name" value="CdaR_GGDEF"/>
</dbReference>
<sequence>MTEQLQRARAGSHALRQLVEELAERLQRSVVLDDPLVRLIHASRHFDDADPVRIRSLLQGLADSEAIRYVLDQGVAQWAKPGYIEGRDDLGLLPRYCVPLRERGRLLGLLMVVSAGKDLTAYETAAIAQSAQAIAAQMYAEHMTDHAEGGGVPDLPWALLDASPTARRVAQQQILDTGVLPDARHAVVSVVQVVRSHEPPGQIETALRAAMERFCRTRSAHGAVAFTTDRAVLLQLSEQSPTPQELKEQSRRIIEALDTFLDSAAAPVLGIGGCQTGVADAWVSYEQALVAARAARRMPHFERVGEWEELREFAVLLQLPDHALNASLLPKPLRALLSATGGQGPRLEETLRSFLEHAGSVPKTAEALQIHRTSLYYRLRQIQEITALDLDSGADRLVLHLGLRIRDLLQLDGSATTV</sequence>
<evidence type="ECO:0000259" key="2">
    <source>
        <dbReference type="Pfam" id="PF13556"/>
    </source>
</evidence>
<evidence type="ECO:0000313" key="5">
    <source>
        <dbReference type="Proteomes" id="UP001500403"/>
    </source>
</evidence>
<keyword evidence="5" id="KW-1185">Reference proteome</keyword>
<dbReference type="PANTHER" id="PTHR33744">
    <property type="entry name" value="CARBOHYDRATE DIACID REGULATOR"/>
    <property type="match status" value="1"/>
</dbReference>
<evidence type="ECO:0000313" key="4">
    <source>
        <dbReference type="EMBL" id="GAA2930665.1"/>
    </source>
</evidence>
<evidence type="ECO:0008006" key="6">
    <source>
        <dbReference type="Google" id="ProtNLM"/>
    </source>
</evidence>
<dbReference type="InterPro" id="IPR025736">
    <property type="entry name" value="PucR_C-HTH_dom"/>
</dbReference>
<comment type="similarity">
    <text evidence="1">Belongs to the CdaR family.</text>
</comment>
<dbReference type="InterPro" id="IPR051448">
    <property type="entry name" value="CdaR-like_regulators"/>
</dbReference>
<dbReference type="Pfam" id="PF17853">
    <property type="entry name" value="GGDEF_2"/>
    <property type="match status" value="1"/>
</dbReference>
<protein>
    <recommendedName>
        <fullName evidence="6">Transcriptional regulator</fullName>
    </recommendedName>
</protein>
<evidence type="ECO:0000256" key="1">
    <source>
        <dbReference type="ARBA" id="ARBA00006754"/>
    </source>
</evidence>
<feature type="domain" description="PucR C-terminal helix-turn-helix" evidence="2">
    <location>
        <begin position="348"/>
        <end position="405"/>
    </location>
</feature>
<dbReference type="Pfam" id="PF13556">
    <property type="entry name" value="HTH_30"/>
    <property type="match status" value="1"/>
</dbReference>
<organism evidence="4 5">
    <name type="scientific">Streptomyces enissocaesilis</name>
    <dbReference type="NCBI Taxonomy" id="332589"/>
    <lineage>
        <taxon>Bacteria</taxon>
        <taxon>Bacillati</taxon>
        <taxon>Actinomycetota</taxon>
        <taxon>Actinomycetes</taxon>
        <taxon>Kitasatosporales</taxon>
        <taxon>Streptomycetaceae</taxon>
        <taxon>Streptomyces</taxon>
        <taxon>Streptomyces rochei group</taxon>
    </lineage>
</organism>
<feature type="domain" description="CdaR GGDEF-like" evidence="3">
    <location>
        <begin position="184"/>
        <end position="294"/>
    </location>
</feature>
<name>A0ABP6JEJ0_9ACTN</name>
<dbReference type="Proteomes" id="UP001500403">
    <property type="component" value="Unassembled WGS sequence"/>
</dbReference>
<dbReference type="InterPro" id="IPR042070">
    <property type="entry name" value="PucR_C-HTH_sf"/>
</dbReference>
<dbReference type="EMBL" id="BAAAUD010000013">
    <property type="protein sequence ID" value="GAA2930665.1"/>
    <property type="molecule type" value="Genomic_DNA"/>
</dbReference>
<comment type="caution">
    <text evidence="4">The sequence shown here is derived from an EMBL/GenBank/DDBJ whole genome shotgun (WGS) entry which is preliminary data.</text>
</comment>
<dbReference type="Gene3D" id="1.10.10.2840">
    <property type="entry name" value="PucR C-terminal helix-turn-helix domain"/>
    <property type="match status" value="1"/>
</dbReference>
<dbReference type="PANTHER" id="PTHR33744:SF17">
    <property type="entry name" value="CONSERVED PROTEIN"/>
    <property type="match status" value="1"/>
</dbReference>